<dbReference type="EMBL" id="CM042052">
    <property type="protein sequence ID" value="KAI3718434.1"/>
    <property type="molecule type" value="Genomic_DNA"/>
</dbReference>
<organism evidence="1 2">
    <name type="scientific">Arctium lappa</name>
    <name type="common">Greater burdock</name>
    <name type="synonym">Lappa major</name>
    <dbReference type="NCBI Taxonomy" id="4217"/>
    <lineage>
        <taxon>Eukaryota</taxon>
        <taxon>Viridiplantae</taxon>
        <taxon>Streptophyta</taxon>
        <taxon>Embryophyta</taxon>
        <taxon>Tracheophyta</taxon>
        <taxon>Spermatophyta</taxon>
        <taxon>Magnoliopsida</taxon>
        <taxon>eudicotyledons</taxon>
        <taxon>Gunneridae</taxon>
        <taxon>Pentapetalae</taxon>
        <taxon>asterids</taxon>
        <taxon>campanulids</taxon>
        <taxon>Asterales</taxon>
        <taxon>Asteraceae</taxon>
        <taxon>Carduoideae</taxon>
        <taxon>Cardueae</taxon>
        <taxon>Arctiinae</taxon>
        <taxon>Arctium</taxon>
    </lineage>
</organism>
<reference evidence="1 2" key="2">
    <citation type="journal article" date="2022" name="Mol. Ecol. Resour.">
        <title>The genomes of chicory, endive, great burdock and yacon provide insights into Asteraceae paleo-polyploidization history and plant inulin production.</title>
        <authorList>
            <person name="Fan W."/>
            <person name="Wang S."/>
            <person name="Wang H."/>
            <person name="Wang A."/>
            <person name="Jiang F."/>
            <person name="Liu H."/>
            <person name="Zhao H."/>
            <person name="Xu D."/>
            <person name="Zhang Y."/>
        </authorList>
    </citation>
    <scope>NUCLEOTIDE SEQUENCE [LARGE SCALE GENOMIC DNA]</scope>
    <source>
        <strain evidence="2">cv. Niubang</strain>
    </source>
</reference>
<gene>
    <name evidence="1" type="ORF">L6452_19305</name>
</gene>
<evidence type="ECO:0000313" key="2">
    <source>
        <dbReference type="Proteomes" id="UP001055879"/>
    </source>
</evidence>
<reference evidence="2" key="1">
    <citation type="journal article" date="2022" name="Mol. Ecol. Resour.">
        <title>The genomes of chicory, endive, great burdock and yacon provide insights into Asteraceae palaeo-polyploidization history and plant inulin production.</title>
        <authorList>
            <person name="Fan W."/>
            <person name="Wang S."/>
            <person name="Wang H."/>
            <person name="Wang A."/>
            <person name="Jiang F."/>
            <person name="Liu H."/>
            <person name="Zhao H."/>
            <person name="Xu D."/>
            <person name="Zhang Y."/>
        </authorList>
    </citation>
    <scope>NUCLEOTIDE SEQUENCE [LARGE SCALE GENOMIC DNA]</scope>
    <source>
        <strain evidence="2">cv. Niubang</strain>
    </source>
</reference>
<dbReference type="Proteomes" id="UP001055879">
    <property type="component" value="Linkage Group LG06"/>
</dbReference>
<accession>A0ACB9B930</accession>
<name>A0ACB9B930_ARCLA</name>
<protein>
    <submittedName>
        <fullName evidence="1">Uncharacterized protein</fullName>
    </submittedName>
</protein>
<keyword evidence="2" id="KW-1185">Reference proteome</keyword>
<comment type="caution">
    <text evidence="1">The sequence shown here is derived from an EMBL/GenBank/DDBJ whole genome shotgun (WGS) entry which is preliminary data.</text>
</comment>
<evidence type="ECO:0000313" key="1">
    <source>
        <dbReference type="EMBL" id="KAI3718434.1"/>
    </source>
</evidence>
<proteinExistence type="predicted"/>
<sequence length="136" mass="15461">MSNSKKQLQGREPTDQHRDHTNPTYESKREAPKDKSKKIMIVDQEFEEAKKKKHEAKYRQRHPGADTLKLKPPSKVSTVLGLPEKGIEEAAIAQKLFDESIRLSMEVAREEVAKTNITDPIKASLTEFGSMEKSTK</sequence>